<protein>
    <submittedName>
        <fullName evidence="1">Uncharacterized protein</fullName>
    </submittedName>
</protein>
<evidence type="ECO:0000313" key="2">
    <source>
        <dbReference type="Proteomes" id="UP001057375"/>
    </source>
</evidence>
<evidence type="ECO:0000313" key="1">
    <source>
        <dbReference type="EMBL" id="GKT28328.1"/>
    </source>
</evidence>
<proteinExistence type="predicted"/>
<organism evidence="1 2">
    <name type="scientific">Aduncisulcus paluster</name>
    <dbReference type="NCBI Taxonomy" id="2918883"/>
    <lineage>
        <taxon>Eukaryota</taxon>
        <taxon>Metamonada</taxon>
        <taxon>Carpediemonas-like organisms</taxon>
        <taxon>Aduncisulcus</taxon>
    </lineage>
</organism>
<gene>
    <name evidence="1" type="ORF">ADUPG1_000584</name>
</gene>
<dbReference type="EMBL" id="BQXS01000244">
    <property type="protein sequence ID" value="GKT28328.1"/>
    <property type="molecule type" value="Genomic_DNA"/>
</dbReference>
<comment type="caution">
    <text evidence="1">The sequence shown here is derived from an EMBL/GenBank/DDBJ whole genome shotgun (WGS) entry which is preliminary data.</text>
</comment>
<reference evidence="1" key="1">
    <citation type="submission" date="2022-03" db="EMBL/GenBank/DDBJ databases">
        <title>Draft genome sequence of Aduncisulcus paluster, a free-living microaerophilic Fornicata.</title>
        <authorList>
            <person name="Yuyama I."/>
            <person name="Kume K."/>
            <person name="Tamura T."/>
            <person name="Inagaki Y."/>
            <person name="Hashimoto T."/>
        </authorList>
    </citation>
    <scope>NUCLEOTIDE SEQUENCE</scope>
    <source>
        <strain evidence="1">NY0171</strain>
    </source>
</reference>
<keyword evidence="2" id="KW-1185">Reference proteome</keyword>
<dbReference type="Proteomes" id="UP001057375">
    <property type="component" value="Unassembled WGS sequence"/>
</dbReference>
<accession>A0ABQ5K7F7</accession>
<feature type="non-terminal residue" evidence="1">
    <location>
        <position position="53"/>
    </location>
</feature>
<sequence>MYPLIEKRIMLIQPIEEEVISTHILDNVTLEYLEEADEEEFLYDDGDPQAFDD</sequence>
<name>A0ABQ5K7F7_9EUKA</name>